<dbReference type="EMBL" id="JACHXM010000021">
    <property type="protein sequence ID" value="MBB3142431.1"/>
    <property type="molecule type" value="Genomic_DNA"/>
</dbReference>
<dbReference type="FunFam" id="1.10.3470.10:FF:000001">
    <property type="entry name" value="Vitamin B12 ABC transporter permease BtuC"/>
    <property type="match status" value="1"/>
</dbReference>
<dbReference type="AlphaFoldDB" id="A0A7W5G7F5"/>
<feature type="transmembrane region" description="Helical" evidence="9">
    <location>
        <begin position="230"/>
        <end position="254"/>
    </location>
</feature>
<dbReference type="Pfam" id="PF01032">
    <property type="entry name" value="FecCD"/>
    <property type="match status" value="1"/>
</dbReference>
<dbReference type="InterPro" id="IPR037294">
    <property type="entry name" value="ABC_BtuC-like"/>
</dbReference>
<evidence type="ECO:0000256" key="1">
    <source>
        <dbReference type="ARBA" id="ARBA00004651"/>
    </source>
</evidence>
<feature type="transmembrane region" description="Helical" evidence="9">
    <location>
        <begin position="321"/>
        <end position="342"/>
    </location>
</feature>
<evidence type="ECO:0000256" key="9">
    <source>
        <dbReference type="SAM" id="Phobius"/>
    </source>
</evidence>
<keyword evidence="7 9" id="KW-0472">Membrane</keyword>
<evidence type="ECO:0000256" key="6">
    <source>
        <dbReference type="ARBA" id="ARBA00022989"/>
    </source>
</evidence>
<dbReference type="Gene3D" id="1.10.3470.10">
    <property type="entry name" value="ABC transporter involved in vitamin B12 uptake, BtuC"/>
    <property type="match status" value="1"/>
</dbReference>
<dbReference type="PANTHER" id="PTHR30472">
    <property type="entry name" value="FERRIC ENTEROBACTIN TRANSPORT SYSTEM PERMEASE PROTEIN"/>
    <property type="match status" value="1"/>
</dbReference>
<name>A0A7W5G7F5_9GAMM</name>
<protein>
    <submittedName>
        <fullName evidence="10">Iron complex transport system permease protein</fullName>
    </submittedName>
</protein>
<sequence length="374" mass="37687">MTDAARSLASTTAPSGHSNAARPARLVPSARSAWHWSWLAPLLLFAAVMAGTAIGETAIPLDTILKVLANHLGDATFAVDRIDAGIVWEYRLSRAILAACCGTGLALAGVVLQALLRNPLADPFLMGISAGASTGAVSVAILGIGAGTLTLSLGAFAGAGLAFGLVVVLAHTAGSGTGGGRATQAAGAIILAGIAGSQLFNALTALIIAKSASAEQARGIMFWLMGNLSGVRWDDVALALPAALAGLAICLWYRRALDAFTFGADSAASLGIPVRRVRGVLIAAMALVTAAMVSMVGAIGFVGLVIPHAMRFLVGSRHTRLVPASALAGAIFLIGADVLSRILVAGQVLPIGVVTALIGAPAFALILIRGARTR</sequence>
<evidence type="ECO:0000313" key="10">
    <source>
        <dbReference type="EMBL" id="MBB3142431.1"/>
    </source>
</evidence>
<dbReference type="InterPro" id="IPR000522">
    <property type="entry name" value="ABC_transptr_permease_BtuC"/>
</dbReference>
<feature type="transmembrane region" description="Helical" evidence="9">
    <location>
        <begin position="128"/>
        <end position="146"/>
    </location>
</feature>
<comment type="similarity">
    <text evidence="2">Belongs to the binding-protein-dependent transport system permease family. FecCD subfamily.</text>
</comment>
<evidence type="ECO:0000313" key="11">
    <source>
        <dbReference type="Proteomes" id="UP000525987"/>
    </source>
</evidence>
<evidence type="ECO:0000256" key="2">
    <source>
        <dbReference type="ARBA" id="ARBA00007935"/>
    </source>
</evidence>
<dbReference type="CDD" id="cd06550">
    <property type="entry name" value="TM_ABC_iron-siderophores_like"/>
    <property type="match status" value="1"/>
</dbReference>
<feature type="region of interest" description="Disordered" evidence="8">
    <location>
        <begin position="1"/>
        <end position="21"/>
    </location>
</feature>
<evidence type="ECO:0000256" key="8">
    <source>
        <dbReference type="SAM" id="MobiDB-lite"/>
    </source>
</evidence>
<keyword evidence="11" id="KW-1185">Reference proteome</keyword>
<feature type="transmembrane region" description="Helical" evidence="9">
    <location>
        <begin position="38"/>
        <end position="59"/>
    </location>
</feature>
<dbReference type="GO" id="GO:0022857">
    <property type="term" value="F:transmembrane transporter activity"/>
    <property type="evidence" value="ECO:0007669"/>
    <property type="project" value="InterPro"/>
</dbReference>
<feature type="transmembrane region" description="Helical" evidence="9">
    <location>
        <begin position="280"/>
        <end position="309"/>
    </location>
</feature>
<comment type="subcellular location">
    <subcellularLocation>
        <location evidence="1">Cell membrane</location>
        <topology evidence="1">Multi-pass membrane protein</topology>
    </subcellularLocation>
</comment>
<evidence type="ECO:0000256" key="5">
    <source>
        <dbReference type="ARBA" id="ARBA00022692"/>
    </source>
</evidence>
<dbReference type="SUPFAM" id="SSF81345">
    <property type="entry name" value="ABC transporter involved in vitamin B12 uptake, BtuC"/>
    <property type="match status" value="1"/>
</dbReference>
<reference evidence="10 11" key="1">
    <citation type="submission" date="2020-08" db="EMBL/GenBank/DDBJ databases">
        <title>Genomic Encyclopedia of Type Strains, Phase III (KMG-III): the genomes of soil and plant-associated and newly described type strains.</title>
        <authorList>
            <person name="Whitman W."/>
        </authorList>
    </citation>
    <scope>NUCLEOTIDE SEQUENCE [LARGE SCALE GENOMIC DNA]</scope>
    <source>
        <strain evidence="10 11">CECT 5995</strain>
    </source>
</reference>
<feature type="transmembrane region" description="Helical" evidence="9">
    <location>
        <begin position="153"/>
        <end position="173"/>
    </location>
</feature>
<feature type="transmembrane region" description="Helical" evidence="9">
    <location>
        <begin position="95"/>
        <end position="116"/>
    </location>
</feature>
<accession>A0A7W5G7F5</accession>
<proteinExistence type="inferred from homology"/>
<evidence type="ECO:0000256" key="3">
    <source>
        <dbReference type="ARBA" id="ARBA00022448"/>
    </source>
</evidence>
<keyword evidence="5 9" id="KW-0812">Transmembrane</keyword>
<organism evidence="10 11">
    <name type="scientific">Halomonas organivorans</name>
    <dbReference type="NCBI Taxonomy" id="257772"/>
    <lineage>
        <taxon>Bacteria</taxon>
        <taxon>Pseudomonadati</taxon>
        <taxon>Pseudomonadota</taxon>
        <taxon>Gammaproteobacteria</taxon>
        <taxon>Oceanospirillales</taxon>
        <taxon>Halomonadaceae</taxon>
        <taxon>Halomonas</taxon>
    </lineage>
</organism>
<keyword evidence="3" id="KW-0813">Transport</keyword>
<keyword evidence="4" id="KW-1003">Cell membrane</keyword>
<gene>
    <name evidence="10" type="ORF">FHR96_003324</name>
</gene>
<dbReference type="PANTHER" id="PTHR30472:SF25">
    <property type="entry name" value="ABC TRANSPORTER PERMEASE PROTEIN MJ0876-RELATED"/>
    <property type="match status" value="1"/>
</dbReference>
<evidence type="ECO:0000256" key="7">
    <source>
        <dbReference type="ARBA" id="ARBA00023136"/>
    </source>
</evidence>
<feature type="transmembrane region" description="Helical" evidence="9">
    <location>
        <begin position="185"/>
        <end position="209"/>
    </location>
</feature>
<comment type="caution">
    <text evidence="10">The sequence shown here is derived from an EMBL/GenBank/DDBJ whole genome shotgun (WGS) entry which is preliminary data.</text>
</comment>
<dbReference type="GO" id="GO:0005886">
    <property type="term" value="C:plasma membrane"/>
    <property type="evidence" value="ECO:0007669"/>
    <property type="project" value="UniProtKB-SubCell"/>
</dbReference>
<evidence type="ECO:0000256" key="4">
    <source>
        <dbReference type="ARBA" id="ARBA00022475"/>
    </source>
</evidence>
<feature type="transmembrane region" description="Helical" evidence="9">
    <location>
        <begin position="348"/>
        <end position="368"/>
    </location>
</feature>
<keyword evidence="6 9" id="KW-1133">Transmembrane helix</keyword>
<feature type="compositionally biased region" description="Polar residues" evidence="8">
    <location>
        <begin position="8"/>
        <end position="18"/>
    </location>
</feature>
<dbReference type="Proteomes" id="UP000525987">
    <property type="component" value="Unassembled WGS sequence"/>
</dbReference>